<dbReference type="Proteomes" id="UP000019376">
    <property type="component" value="Unassembled WGS sequence"/>
</dbReference>
<feature type="compositionally biased region" description="Polar residues" evidence="1">
    <location>
        <begin position="24"/>
        <end position="42"/>
    </location>
</feature>
<name>S8AWD5_PENO1</name>
<reference evidence="2 3" key="1">
    <citation type="journal article" date="2013" name="PLoS ONE">
        <title>Genomic and secretomic analyses reveal unique features of the lignocellulolytic enzyme system of Penicillium decumbens.</title>
        <authorList>
            <person name="Liu G."/>
            <person name="Zhang L."/>
            <person name="Wei X."/>
            <person name="Zou G."/>
            <person name="Qin Y."/>
            <person name="Ma L."/>
            <person name="Li J."/>
            <person name="Zheng H."/>
            <person name="Wang S."/>
            <person name="Wang C."/>
            <person name="Xun L."/>
            <person name="Zhao G.-P."/>
            <person name="Zhou Z."/>
            <person name="Qu Y."/>
        </authorList>
    </citation>
    <scope>NUCLEOTIDE SEQUENCE [LARGE SCALE GENOMIC DNA]</scope>
    <source>
        <strain evidence="3">114-2 / CGMCC 5302</strain>
    </source>
</reference>
<accession>S8AWD5</accession>
<feature type="region of interest" description="Disordered" evidence="1">
    <location>
        <begin position="20"/>
        <end position="62"/>
    </location>
</feature>
<keyword evidence="3" id="KW-1185">Reference proteome</keyword>
<evidence type="ECO:0000256" key="1">
    <source>
        <dbReference type="SAM" id="MobiDB-lite"/>
    </source>
</evidence>
<dbReference type="OrthoDB" id="10395320at2759"/>
<dbReference type="HOGENOM" id="CLU_1696122_0_0_1"/>
<evidence type="ECO:0000313" key="3">
    <source>
        <dbReference type="Proteomes" id="UP000019376"/>
    </source>
</evidence>
<proteinExistence type="predicted"/>
<gene>
    <name evidence="2" type="ORF">PDE_01123</name>
</gene>
<organism evidence="2 3">
    <name type="scientific">Penicillium oxalicum (strain 114-2 / CGMCC 5302)</name>
    <name type="common">Penicillium decumbens</name>
    <dbReference type="NCBI Taxonomy" id="933388"/>
    <lineage>
        <taxon>Eukaryota</taxon>
        <taxon>Fungi</taxon>
        <taxon>Dikarya</taxon>
        <taxon>Ascomycota</taxon>
        <taxon>Pezizomycotina</taxon>
        <taxon>Eurotiomycetes</taxon>
        <taxon>Eurotiomycetidae</taxon>
        <taxon>Eurotiales</taxon>
        <taxon>Aspergillaceae</taxon>
        <taxon>Penicillium</taxon>
    </lineage>
</organism>
<dbReference type="AlphaFoldDB" id="S8AWD5"/>
<protein>
    <submittedName>
        <fullName evidence="2">Uncharacterized protein</fullName>
    </submittedName>
</protein>
<evidence type="ECO:0000313" key="2">
    <source>
        <dbReference type="EMBL" id="EPS26187.1"/>
    </source>
</evidence>
<feature type="compositionally biased region" description="Polar residues" evidence="1">
    <location>
        <begin position="50"/>
        <end position="62"/>
    </location>
</feature>
<sequence length="155" mass="16994">MTLSSEWKISIEVFQISDSDNKRNQPATSALYSSGNHASIRSPSEAVNPGSKNSQGPPLSSYRDTQNLVTQSYIQAQSSNTVSFTQIPQEVTVNSLGLPIARDWTQFAEKHNLDTQSIDRLIVDAFCSNAGTIPNPVKTTTTELECGILLRSQYL</sequence>
<dbReference type="EMBL" id="KB644408">
    <property type="protein sequence ID" value="EPS26187.1"/>
    <property type="molecule type" value="Genomic_DNA"/>
</dbReference>